<dbReference type="InterPro" id="IPR050902">
    <property type="entry name" value="ABC_Transporter_SBP"/>
</dbReference>
<dbReference type="PROSITE" id="PS50983">
    <property type="entry name" value="FE_B12_PBP"/>
    <property type="match status" value="1"/>
</dbReference>
<evidence type="ECO:0000259" key="3">
    <source>
        <dbReference type="PROSITE" id="PS50983"/>
    </source>
</evidence>
<keyword evidence="2" id="KW-0732">Signal</keyword>
<evidence type="ECO:0000256" key="1">
    <source>
        <dbReference type="ARBA" id="ARBA00008814"/>
    </source>
</evidence>
<dbReference type="RefSeq" id="WP_218320585.1">
    <property type="nucleotide sequence ID" value="NZ_JAEEGC010000048.1"/>
</dbReference>
<feature type="signal peptide" evidence="2">
    <location>
        <begin position="1"/>
        <end position="21"/>
    </location>
</feature>
<dbReference type="PANTHER" id="PTHR30535:SF34">
    <property type="entry name" value="MOLYBDATE-BINDING PROTEIN MOLA"/>
    <property type="match status" value="1"/>
</dbReference>
<dbReference type="Pfam" id="PF01497">
    <property type="entry name" value="Peripla_BP_2"/>
    <property type="match status" value="1"/>
</dbReference>
<dbReference type="EMBL" id="JAEEGC010000048">
    <property type="protein sequence ID" value="MBV7273515.1"/>
    <property type="molecule type" value="Genomic_DNA"/>
</dbReference>
<feature type="chain" id="PRO_5039511954" evidence="2">
    <location>
        <begin position="22"/>
        <end position="359"/>
    </location>
</feature>
<accession>A0A949WR29</accession>
<proteinExistence type="inferred from homology"/>
<organism evidence="4 5">
    <name type="scientific">Clostridium thailandense</name>
    <dbReference type="NCBI Taxonomy" id="2794346"/>
    <lineage>
        <taxon>Bacteria</taxon>
        <taxon>Bacillati</taxon>
        <taxon>Bacillota</taxon>
        <taxon>Clostridia</taxon>
        <taxon>Eubacteriales</taxon>
        <taxon>Clostridiaceae</taxon>
        <taxon>Clostridium</taxon>
    </lineage>
</organism>
<dbReference type="Proteomes" id="UP000694308">
    <property type="component" value="Unassembled WGS sequence"/>
</dbReference>
<dbReference type="PROSITE" id="PS51257">
    <property type="entry name" value="PROKAR_LIPOPROTEIN"/>
    <property type="match status" value="1"/>
</dbReference>
<feature type="domain" description="Fe/B12 periplasmic-binding" evidence="3">
    <location>
        <begin position="55"/>
        <end position="322"/>
    </location>
</feature>
<sequence length="359" mass="39499">MRRTKLFAVLLAICLMISAFAGCSKSNEQANKSESSTAFTDSAKRQVKLPAKITKIAPSGSLAQIVLFALAPDMLVGVSDKWSEEAKKYLDPKYANLPVVGQFYGGKNLNIEEIAKLSPQVVIDVGEAKSTIVEDMNSISSKVNIPTIHIDATTATMPEAYRTLGKLLGREAQGEALAQYCEQTYKKTQDIMNAVGDNGKVKVLYCSGKDGLNVLAKGSFHAEILDKVTNNVAVLKKFSSSGAGDPVDIEQIALWNPDVIIFAPGSIYSTVGSNPAWQKLNAIKKGKYYEVPNGPYNWMGSPPSVNRYMGMIWITQLLYPEKAQYDVYKETVKYYDLFYHCKLTEDQYKALVGNSLLKK</sequence>
<keyword evidence="5" id="KW-1185">Reference proteome</keyword>
<reference evidence="4" key="1">
    <citation type="submission" date="2020-12" db="EMBL/GenBank/DDBJ databases">
        <title>Clostridium thailandense sp. nov., a novel acetogenic bacterium isolated from peat land soil in Thailand.</title>
        <authorList>
            <person name="Chaikitkaew S."/>
            <person name="Birkeland N.K."/>
        </authorList>
    </citation>
    <scope>NUCLEOTIDE SEQUENCE</scope>
    <source>
        <strain evidence="4">PL3</strain>
    </source>
</reference>
<protein>
    <submittedName>
        <fullName evidence="4">ABC transporter substrate-binding protein</fullName>
    </submittedName>
</protein>
<evidence type="ECO:0000313" key="4">
    <source>
        <dbReference type="EMBL" id="MBV7273515.1"/>
    </source>
</evidence>
<evidence type="ECO:0000313" key="5">
    <source>
        <dbReference type="Proteomes" id="UP000694308"/>
    </source>
</evidence>
<dbReference type="AlphaFoldDB" id="A0A949WR29"/>
<dbReference type="PANTHER" id="PTHR30535">
    <property type="entry name" value="VITAMIN B12-BINDING PROTEIN"/>
    <property type="match status" value="1"/>
</dbReference>
<evidence type="ECO:0000256" key="2">
    <source>
        <dbReference type="SAM" id="SignalP"/>
    </source>
</evidence>
<dbReference type="GO" id="GO:0071281">
    <property type="term" value="P:cellular response to iron ion"/>
    <property type="evidence" value="ECO:0007669"/>
    <property type="project" value="TreeGrafter"/>
</dbReference>
<gene>
    <name evidence="4" type="ORF">I6U48_11405</name>
</gene>
<comment type="caution">
    <text evidence="4">The sequence shown here is derived from an EMBL/GenBank/DDBJ whole genome shotgun (WGS) entry which is preliminary data.</text>
</comment>
<comment type="similarity">
    <text evidence="1">Belongs to the bacterial solute-binding protein 8 family.</text>
</comment>
<name>A0A949WR29_9CLOT</name>
<dbReference type="InterPro" id="IPR002491">
    <property type="entry name" value="ABC_transptr_periplasmic_BD"/>
</dbReference>